<protein>
    <recommendedName>
        <fullName evidence="6">Ankyrin</fullName>
    </recommendedName>
</protein>
<evidence type="ECO:0000313" key="5">
    <source>
        <dbReference type="Proteomes" id="UP000827133"/>
    </source>
</evidence>
<dbReference type="EMBL" id="JAHBCI010000006">
    <property type="protein sequence ID" value="KAG9500611.1"/>
    <property type="molecule type" value="Genomic_DNA"/>
</dbReference>
<dbReference type="RefSeq" id="XP_044679611.1">
    <property type="nucleotide sequence ID" value="XM_044826694.1"/>
</dbReference>
<dbReference type="Pfam" id="PF12796">
    <property type="entry name" value="Ank_2"/>
    <property type="match status" value="1"/>
</dbReference>
<evidence type="ECO:0000313" key="4">
    <source>
        <dbReference type="EMBL" id="KAG9500611.1"/>
    </source>
</evidence>
<comment type="caution">
    <text evidence="4">The sequence shown here is derived from an EMBL/GenBank/DDBJ whole genome shotgun (WGS) entry which is preliminary data.</text>
</comment>
<gene>
    <name evidence="4" type="ORF">J7337_009093</name>
</gene>
<dbReference type="KEGG" id="fmu:J7337_009093"/>
<sequence length="383" mass="42346">MCIHGKRQKKSLQRTFEILLSIPGLSLERVDYKGRSALLTACMAGDTEVVIHLLSLPECSATLETSYMGGWGVKPLHIAAAQNHFVMTKALLDAGANILARRFNGDTAMVLCAASLLPDLQVPMLLLSRQPQLASLQTQGDTPFSAAVRNHDFECARLLLEHGADPNQLIGPGGISTALFQVLAVEYDTTAVQFLLELPDISFNVSPQKRFTALHAPVLGTLMYNYYDEFILDGPGAVYDILLNKWNKKEHLEACEIRGYTALHWVCLARDSTSIKKLIPAMTKAGADVNMMTGFLGSPVWKTALDLIDDRSSVPNAVSRKGPTAVQRYKENTEKMRETLIAKGAKSRSEILRERWGDLSLLERIKAMAWMQSNPEEVFSRGE</sequence>
<dbReference type="PANTHER" id="PTHR24198:SF165">
    <property type="entry name" value="ANKYRIN REPEAT-CONTAINING PROTEIN-RELATED"/>
    <property type="match status" value="1"/>
</dbReference>
<evidence type="ECO:0000256" key="3">
    <source>
        <dbReference type="PROSITE-ProRule" id="PRU00023"/>
    </source>
</evidence>
<reference evidence="4" key="1">
    <citation type="journal article" date="2021" name="Mol. Plant Microbe Interact.">
        <title>Telomere to telomere genome assembly of Fusarium musae F31, causal agent of crown rot disease of banana.</title>
        <authorList>
            <person name="Degradi L."/>
            <person name="Tava V."/>
            <person name="Kunova A."/>
            <person name="Cortesi P."/>
            <person name="Saracchi M."/>
            <person name="Pasquali M."/>
        </authorList>
    </citation>
    <scope>NUCLEOTIDE SEQUENCE</scope>
    <source>
        <strain evidence="4">F31</strain>
    </source>
</reference>
<dbReference type="SUPFAM" id="SSF48403">
    <property type="entry name" value="Ankyrin repeat"/>
    <property type="match status" value="1"/>
</dbReference>
<organism evidence="4 5">
    <name type="scientific">Fusarium musae</name>
    <dbReference type="NCBI Taxonomy" id="1042133"/>
    <lineage>
        <taxon>Eukaryota</taxon>
        <taxon>Fungi</taxon>
        <taxon>Dikarya</taxon>
        <taxon>Ascomycota</taxon>
        <taxon>Pezizomycotina</taxon>
        <taxon>Sordariomycetes</taxon>
        <taxon>Hypocreomycetidae</taxon>
        <taxon>Hypocreales</taxon>
        <taxon>Nectriaceae</taxon>
        <taxon>Fusarium</taxon>
    </lineage>
</organism>
<dbReference type="PROSITE" id="PS50297">
    <property type="entry name" value="ANK_REP_REGION"/>
    <property type="match status" value="2"/>
</dbReference>
<keyword evidence="2 3" id="KW-0040">ANK repeat</keyword>
<feature type="repeat" description="ANK" evidence="3">
    <location>
        <begin position="71"/>
        <end position="103"/>
    </location>
</feature>
<evidence type="ECO:0000256" key="1">
    <source>
        <dbReference type="ARBA" id="ARBA00022737"/>
    </source>
</evidence>
<keyword evidence="1" id="KW-0677">Repeat</keyword>
<dbReference type="Proteomes" id="UP000827133">
    <property type="component" value="Unassembled WGS sequence"/>
</dbReference>
<name>A0A9P8DF41_9HYPO</name>
<evidence type="ECO:0008006" key="6">
    <source>
        <dbReference type="Google" id="ProtNLM"/>
    </source>
</evidence>
<keyword evidence="5" id="KW-1185">Reference proteome</keyword>
<dbReference type="InterPro" id="IPR036770">
    <property type="entry name" value="Ankyrin_rpt-contain_sf"/>
</dbReference>
<evidence type="ECO:0000256" key="2">
    <source>
        <dbReference type="ARBA" id="ARBA00023043"/>
    </source>
</evidence>
<accession>A0A9P8DF41</accession>
<dbReference type="Gene3D" id="1.25.40.20">
    <property type="entry name" value="Ankyrin repeat-containing domain"/>
    <property type="match status" value="1"/>
</dbReference>
<dbReference type="InterPro" id="IPR002110">
    <property type="entry name" value="Ankyrin_rpt"/>
</dbReference>
<feature type="repeat" description="ANK" evidence="3">
    <location>
        <begin position="139"/>
        <end position="167"/>
    </location>
</feature>
<dbReference type="AlphaFoldDB" id="A0A9P8DF41"/>
<proteinExistence type="predicted"/>
<dbReference type="GeneID" id="68316949"/>
<dbReference type="SMART" id="SM00248">
    <property type="entry name" value="ANK"/>
    <property type="match status" value="4"/>
</dbReference>
<dbReference type="PANTHER" id="PTHR24198">
    <property type="entry name" value="ANKYRIN REPEAT AND PROTEIN KINASE DOMAIN-CONTAINING PROTEIN"/>
    <property type="match status" value="1"/>
</dbReference>
<dbReference type="Pfam" id="PF00023">
    <property type="entry name" value="Ank"/>
    <property type="match status" value="1"/>
</dbReference>
<dbReference type="PROSITE" id="PS50088">
    <property type="entry name" value="ANK_REPEAT"/>
    <property type="match status" value="2"/>
</dbReference>